<evidence type="ECO:0000313" key="7">
    <source>
        <dbReference type="EMBL" id="UYQ95877.1"/>
    </source>
</evidence>
<sequence length="188" mass="21483">MSEAEMLAKIAEGSLQAFRELMVRYEARIYHFIFKLVKSQELAEEITQDVFIKLWEARETLGSIDAVGAWLHTLSKNKSLNVIKEKAARLAREEQYAGMAALEVSPEQEITLNDYQRILNDLIANLPPKRKEIFLLKTRDGLSVEEIATLLHLSPHTVKNQLGKSYGTIRQLMSELIYLMMIAPILQP</sequence>
<dbReference type="NCBIfam" id="TIGR02937">
    <property type="entry name" value="sigma70-ECF"/>
    <property type="match status" value="1"/>
</dbReference>
<dbReference type="InterPro" id="IPR013249">
    <property type="entry name" value="RNA_pol_sigma70_r4_t2"/>
</dbReference>
<reference evidence="7" key="1">
    <citation type="submission" date="2022-10" db="EMBL/GenBank/DDBJ databases">
        <title>Chitinophaga sp. nov., isolated from soil.</title>
        <authorList>
            <person name="Jeon C.O."/>
        </authorList>
    </citation>
    <scope>NUCLEOTIDE SEQUENCE</scope>
    <source>
        <strain evidence="7">R8</strain>
    </source>
</reference>
<organism evidence="7 8">
    <name type="scientific">Chitinophaga horti</name>
    <dbReference type="NCBI Taxonomy" id="2920382"/>
    <lineage>
        <taxon>Bacteria</taxon>
        <taxon>Pseudomonadati</taxon>
        <taxon>Bacteroidota</taxon>
        <taxon>Chitinophagia</taxon>
        <taxon>Chitinophagales</taxon>
        <taxon>Chitinophagaceae</taxon>
        <taxon>Chitinophaga</taxon>
    </lineage>
</organism>
<evidence type="ECO:0000259" key="5">
    <source>
        <dbReference type="Pfam" id="PF04542"/>
    </source>
</evidence>
<dbReference type="InterPro" id="IPR036388">
    <property type="entry name" value="WH-like_DNA-bd_sf"/>
</dbReference>
<keyword evidence="8" id="KW-1185">Reference proteome</keyword>
<dbReference type="Pfam" id="PF08281">
    <property type="entry name" value="Sigma70_r4_2"/>
    <property type="match status" value="1"/>
</dbReference>
<dbReference type="InterPro" id="IPR013324">
    <property type="entry name" value="RNA_pol_sigma_r3/r4-like"/>
</dbReference>
<dbReference type="InterPro" id="IPR014284">
    <property type="entry name" value="RNA_pol_sigma-70_dom"/>
</dbReference>
<keyword evidence="2" id="KW-0805">Transcription regulation</keyword>
<dbReference type="PANTHER" id="PTHR43133">
    <property type="entry name" value="RNA POLYMERASE ECF-TYPE SIGMA FACTO"/>
    <property type="match status" value="1"/>
</dbReference>
<dbReference type="Proteomes" id="UP001162741">
    <property type="component" value="Chromosome"/>
</dbReference>
<evidence type="ECO:0000259" key="6">
    <source>
        <dbReference type="Pfam" id="PF08281"/>
    </source>
</evidence>
<dbReference type="Gene3D" id="1.10.1740.10">
    <property type="match status" value="1"/>
</dbReference>
<dbReference type="InterPro" id="IPR007627">
    <property type="entry name" value="RNA_pol_sigma70_r2"/>
</dbReference>
<keyword evidence="3" id="KW-0731">Sigma factor</keyword>
<evidence type="ECO:0000256" key="4">
    <source>
        <dbReference type="ARBA" id="ARBA00023163"/>
    </source>
</evidence>
<comment type="similarity">
    <text evidence="1">Belongs to the sigma-70 factor family. ECF subfamily.</text>
</comment>
<evidence type="ECO:0000256" key="1">
    <source>
        <dbReference type="ARBA" id="ARBA00010641"/>
    </source>
</evidence>
<dbReference type="Gene3D" id="1.10.10.10">
    <property type="entry name" value="Winged helix-like DNA-binding domain superfamily/Winged helix DNA-binding domain"/>
    <property type="match status" value="1"/>
</dbReference>
<evidence type="ECO:0000256" key="3">
    <source>
        <dbReference type="ARBA" id="ARBA00023082"/>
    </source>
</evidence>
<proteinExistence type="inferred from homology"/>
<dbReference type="SUPFAM" id="SSF88946">
    <property type="entry name" value="Sigma2 domain of RNA polymerase sigma factors"/>
    <property type="match status" value="1"/>
</dbReference>
<evidence type="ECO:0000313" key="8">
    <source>
        <dbReference type="Proteomes" id="UP001162741"/>
    </source>
</evidence>
<feature type="domain" description="RNA polymerase sigma-70 region 2" evidence="5">
    <location>
        <begin position="22"/>
        <end position="86"/>
    </location>
</feature>
<gene>
    <name evidence="7" type="ORF">MKQ68_12280</name>
</gene>
<dbReference type="NCBIfam" id="TIGR02985">
    <property type="entry name" value="Sig70_bacteroi1"/>
    <property type="match status" value="1"/>
</dbReference>
<dbReference type="InterPro" id="IPR013325">
    <property type="entry name" value="RNA_pol_sigma_r2"/>
</dbReference>
<dbReference type="Pfam" id="PF04542">
    <property type="entry name" value="Sigma70_r2"/>
    <property type="match status" value="1"/>
</dbReference>
<dbReference type="InterPro" id="IPR014327">
    <property type="entry name" value="RNA_pol_sigma70_bacteroid"/>
</dbReference>
<dbReference type="PANTHER" id="PTHR43133:SF46">
    <property type="entry name" value="RNA POLYMERASE SIGMA-70 FACTOR ECF SUBFAMILY"/>
    <property type="match status" value="1"/>
</dbReference>
<dbReference type="InterPro" id="IPR039425">
    <property type="entry name" value="RNA_pol_sigma-70-like"/>
</dbReference>
<dbReference type="SUPFAM" id="SSF88659">
    <property type="entry name" value="Sigma3 and sigma4 domains of RNA polymerase sigma factors"/>
    <property type="match status" value="1"/>
</dbReference>
<keyword evidence="4" id="KW-0804">Transcription</keyword>
<dbReference type="RefSeq" id="WP_264283550.1">
    <property type="nucleotide sequence ID" value="NZ_CP107006.1"/>
</dbReference>
<evidence type="ECO:0000256" key="2">
    <source>
        <dbReference type="ARBA" id="ARBA00023015"/>
    </source>
</evidence>
<dbReference type="EMBL" id="CP107006">
    <property type="protein sequence ID" value="UYQ95877.1"/>
    <property type="molecule type" value="Genomic_DNA"/>
</dbReference>
<protein>
    <submittedName>
        <fullName evidence="7">RNA polymerase sigma-70 factor</fullName>
    </submittedName>
</protein>
<accession>A0ABY6J8F1</accession>
<name>A0ABY6J8F1_9BACT</name>
<feature type="domain" description="RNA polymerase sigma factor 70 region 4 type 2" evidence="6">
    <location>
        <begin position="117"/>
        <end position="163"/>
    </location>
</feature>